<dbReference type="Pfam" id="PF04024">
    <property type="entry name" value="PspC"/>
    <property type="match status" value="1"/>
</dbReference>
<feature type="transmembrane region" description="Helical" evidence="6">
    <location>
        <begin position="30"/>
        <end position="57"/>
    </location>
</feature>
<proteinExistence type="predicted"/>
<dbReference type="RefSeq" id="WP_125029126.1">
    <property type="nucleotide sequence ID" value="NZ_JAPXVP010000001.1"/>
</dbReference>
<name>A0A425Y846_9BACT</name>
<dbReference type="PANTHER" id="PTHR33885">
    <property type="entry name" value="PHAGE SHOCK PROTEIN C"/>
    <property type="match status" value="1"/>
</dbReference>
<dbReference type="OrthoDB" id="5772680at2"/>
<keyword evidence="4 6" id="KW-1133">Transmembrane helix</keyword>
<keyword evidence="3 6" id="KW-0812">Transmembrane</keyword>
<organism evidence="8 9">
    <name type="scientific">Ancylomarina euxinus</name>
    <dbReference type="NCBI Taxonomy" id="2283627"/>
    <lineage>
        <taxon>Bacteria</taxon>
        <taxon>Pseudomonadati</taxon>
        <taxon>Bacteroidota</taxon>
        <taxon>Bacteroidia</taxon>
        <taxon>Marinilabiliales</taxon>
        <taxon>Marinifilaceae</taxon>
        <taxon>Ancylomarina</taxon>
    </lineage>
</organism>
<dbReference type="EMBL" id="QQWG01000001">
    <property type="protein sequence ID" value="RRG24719.1"/>
    <property type="molecule type" value="Genomic_DNA"/>
</dbReference>
<dbReference type="AlphaFoldDB" id="A0A425Y846"/>
<evidence type="ECO:0000256" key="3">
    <source>
        <dbReference type="ARBA" id="ARBA00022692"/>
    </source>
</evidence>
<evidence type="ECO:0000259" key="7">
    <source>
        <dbReference type="Pfam" id="PF04024"/>
    </source>
</evidence>
<sequence length="66" mass="7413">MQRLFKSSDKKVAGVCGGLSHYINPELDPVIVRVIFLMLCLFNPFLLIGYLILALILPDNPVRLVD</sequence>
<dbReference type="PANTHER" id="PTHR33885:SF3">
    <property type="entry name" value="PHAGE SHOCK PROTEIN C"/>
    <property type="match status" value="1"/>
</dbReference>
<dbReference type="Proteomes" id="UP000285794">
    <property type="component" value="Unassembled WGS sequence"/>
</dbReference>
<evidence type="ECO:0000256" key="6">
    <source>
        <dbReference type="SAM" id="Phobius"/>
    </source>
</evidence>
<keyword evidence="2" id="KW-1003">Cell membrane</keyword>
<keyword evidence="5 6" id="KW-0472">Membrane</keyword>
<evidence type="ECO:0000313" key="8">
    <source>
        <dbReference type="EMBL" id="RRG24719.1"/>
    </source>
</evidence>
<evidence type="ECO:0000256" key="5">
    <source>
        <dbReference type="ARBA" id="ARBA00023136"/>
    </source>
</evidence>
<keyword evidence="9" id="KW-1185">Reference proteome</keyword>
<comment type="subcellular location">
    <subcellularLocation>
        <location evidence="1">Cell membrane</location>
        <topology evidence="1">Single-pass membrane protein</topology>
    </subcellularLocation>
</comment>
<evidence type="ECO:0000256" key="4">
    <source>
        <dbReference type="ARBA" id="ARBA00022989"/>
    </source>
</evidence>
<evidence type="ECO:0000313" key="9">
    <source>
        <dbReference type="Proteomes" id="UP000285794"/>
    </source>
</evidence>
<dbReference type="InterPro" id="IPR052027">
    <property type="entry name" value="PspC"/>
</dbReference>
<accession>A0A425Y846</accession>
<evidence type="ECO:0000256" key="1">
    <source>
        <dbReference type="ARBA" id="ARBA00004162"/>
    </source>
</evidence>
<dbReference type="InterPro" id="IPR007168">
    <property type="entry name" value="Phageshock_PspC_N"/>
</dbReference>
<comment type="caution">
    <text evidence="8">The sequence shown here is derived from an EMBL/GenBank/DDBJ whole genome shotgun (WGS) entry which is preliminary data.</text>
</comment>
<reference evidence="8 9" key="1">
    <citation type="submission" date="2018-07" db="EMBL/GenBank/DDBJ databases">
        <title>Draft genome sequence of Ancylomarina sp. M1P.</title>
        <authorList>
            <person name="Yadav S."/>
            <person name="Villanueva L."/>
            <person name="Damste J.S.S."/>
        </authorList>
    </citation>
    <scope>NUCLEOTIDE SEQUENCE [LARGE SCALE GENOMIC DNA]</scope>
    <source>
        <strain evidence="8 9">M1P</strain>
    </source>
</reference>
<feature type="domain" description="Phage shock protein PspC N-terminal" evidence="7">
    <location>
        <begin position="3"/>
        <end position="59"/>
    </location>
</feature>
<gene>
    <name evidence="8" type="ORF">DWB61_01500</name>
</gene>
<evidence type="ECO:0000256" key="2">
    <source>
        <dbReference type="ARBA" id="ARBA00022475"/>
    </source>
</evidence>
<dbReference type="GO" id="GO:0005886">
    <property type="term" value="C:plasma membrane"/>
    <property type="evidence" value="ECO:0007669"/>
    <property type="project" value="UniProtKB-SubCell"/>
</dbReference>
<protein>
    <submittedName>
        <fullName evidence="8">PspC domain-containing protein</fullName>
    </submittedName>
</protein>